<keyword evidence="1" id="KW-0560">Oxidoreductase</keyword>
<comment type="caution">
    <text evidence="4">The sequence shown here is derived from an EMBL/GenBank/DDBJ whole genome shotgun (WGS) entry which is preliminary data.</text>
</comment>
<dbReference type="InterPro" id="IPR050493">
    <property type="entry name" value="FAD-dep_Monooxygenase_BioMet"/>
</dbReference>
<dbReference type="Pfam" id="PF01494">
    <property type="entry name" value="FAD_binding_3"/>
    <property type="match status" value="1"/>
</dbReference>
<dbReference type="OrthoDB" id="9782160at2"/>
<accession>A4C5B2</accession>
<dbReference type="InterPro" id="IPR036188">
    <property type="entry name" value="FAD/NAD-bd_sf"/>
</dbReference>
<dbReference type="eggNOG" id="COG0654">
    <property type="taxonomic scope" value="Bacteria"/>
</dbReference>
<keyword evidence="2 4" id="KW-0503">Monooxygenase</keyword>
<dbReference type="EMBL" id="AAOH01000001">
    <property type="protein sequence ID" value="EAR30744.1"/>
    <property type="molecule type" value="Genomic_DNA"/>
</dbReference>
<sequence>MQQRIAIIGGGIAGLAFAVYYKKLGGRVDIYERSALSGREGLGFIMLENGLNALNQLGMLDKTRNCGYTLSGCNIRDQHNTNLQSHALPNSFATTRKAFIDCLLSQIPAQWLHFNYQFSHFEFEPDGHASTAVFEGNKRIQADIFLGCDGGRSKVRQQIFPTAQTSHGKVNELVSIIDDVNLVKDLNRHFVKYKLQEGGLAVGMVPASSERIVWFIQFDNQKYQLTGQSQSDMWQFAQQTVGHFPKPVQHLIKYTDFNCSHLWQTRYLEPIAQYFHRNIVLLGDAAHALLPFTSQGVNSAMVDAIELASSLIDISAELVPLALAQYSKKRKLLADCYLSQGIVLQDEFLQCHHHEQKIPFAF</sequence>
<dbReference type="Gene3D" id="3.50.50.60">
    <property type="entry name" value="FAD/NAD(P)-binding domain"/>
    <property type="match status" value="1"/>
</dbReference>
<evidence type="ECO:0000256" key="2">
    <source>
        <dbReference type="ARBA" id="ARBA00023033"/>
    </source>
</evidence>
<dbReference type="GO" id="GO:0071949">
    <property type="term" value="F:FAD binding"/>
    <property type="evidence" value="ECO:0007669"/>
    <property type="project" value="InterPro"/>
</dbReference>
<organism evidence="4 5">
    <name type="scientific">Pseudoalteromonas tunicata D2</name>
    <dbReference type="NCBI Taxonomy" id="87626"/>
    <lineage>
        <taxon>Bacteria</taxon>
        <taxon>Pseudomonadati</taxon>
        <taxon>Pseudomonadota</taxon>
        <taxon>Gammaproteobacteria</taxon>
        <taxon>Alteromonadales</taxon>
        <taxon>Pseudoalteromonadaceae</taxon>
        <taxon>Pseudoalteromonas</taxon>
    </lineage>
</organism>
<proteinExistence type="predicted"/>
<feature type="domain" description="FAD-binding" evidence="3">
    <location>
        <begin position="5"/>
        <end position="334"/>
    </location>
</feature>
<dbReference type="PANTHER" id="PTHR13789:SF309">
    <property type="entry name" value="PUTATIVE (AFU_ORTHOLOGUE AFUA_6G14510)-RELATED"/>
    <property type="match status" value="1"/>
</dbReference>
<reference evidence="4 5" key="1">
    <citation type="submission" date="2006-02" db="EMBL/GenBank/DDBJ databases">
        <authorList>
            <person name="Moran M.A."/>
            <person name="Kjelleberg S."/>
            <person name="Egan S."/>
            <person name="Saunders N."/>
            <person name="Thomas T."/>
            <person name="Ferriera S."/>
            <person name="Johnson J."/>
            <person name="Kravitz S."/>
            <person name="Halpern A."/>
            <person name="Remington K."/>
            <person name="Beeson K."/>
            <person name="Tran B."/>
            <person name="Rogers Y.-H."/>
            <person name="Friedman R."/>
            <person name="Venter J.C."/>
        </authorList>
    </citation>
    <scope>NUCLEOTIDE SEQUENCE [LARGE SCALE GENOMIC DNA]</scope>
    <source>
        <strain evidence="4 5">D2</strain>
    </source>
</reference>
<dbReference type="PANTHER" id="PTHR13789">
    <property type="entry name" value="MONOOXYGENASE"/>
    <property type="match status" value="1"/>
</dbReference>
<gene>
    <name evidence="4" type="ORF">PTD2_04206</name>
</gene>
<dbReference type="Proteomes" id="UP000006201">
    <property type="component" value="Unassembled WGS sequence"/>
</dbReference>
<protein>
    <submittedName>
        <fullName evidence="4">Putative monooxygenase</fullName>
    </submittedName>
</protein>
<evidence type="ECO:0000313" key="4">
    <source>
        <dbReference type="EMBL" id="EAR30744.1"/>
    </source>
</evidence>
<dbReference type="InterPro" id="IPR002938">
    <property type="entry name" value="FAD-bd"/>
</dbReference>
<evidence type="ECO:0000256" key="1">
    <source>
        <dbReference type="ARBA" id="ARBA00023002"/>
    </source>
</evidence>
<name>A4C5B2_9GAMM</name>
<keyword evidence="5" id="KW-1185">Reference proteome</keyword>
<dbReference type="HOGENOM" id="CLU_009665_19_5_6"/>
<evidence type="ECO:0000259" key="3">
    <source>
        <dbReference type="Pfam" id="PF01494"/>
    </source>
</evidence>
<dbReference type="GO" id="GO:0004497">
    <property type="term" value="F:monooxygenase activity"/>
    <property type="evidence" value="ECO:0007669"/>
    <property type="project" value="UniProtKB-KW"/>
</dbReference>
<dbReference type="RefSeq" id="WP_009837042.1">
    <property type="nucleotide sequence ID" value="NZ_AAOH01000001.1"/>
</dbReference>
<dbReference type="STRING" id="87626.PTD2_04206"/>
<dbReference type="AlphaFoldDB" id="A4C5B2"/>
<dbReference type="PRINTS" id="PR00420">
    <property type="entry name" value="RNGMNOXGNASE"/>
</dbReference>
<evidence type="ECO:0000313" key="5">
    <source>
        <dbReference type="Proteomes" id="UP000006201"/>
    </source>
</evidence>
<dbReference type="SUPFAM" id="SSF51905">
    <property type="entry name" value="FAD/NAD(P)-binding domain"/>
    <property type="match status" value="1"/>
</dbReference>